<comment type="subcellular location">
    <subcellularLocation>
        <location evidence="1">Nucleus</location>
    </subcellularLocation>
</comment>
<feature type="region of interest" description="Disordered" evidence="4">
    <location>
        <begin position="1577"/>
        <end position="1596"/>
    </location>
</feature>
<dbReference type="InterPro" id="IPR002119">
    <property type="entry name" value="Histone_H2A"/>
</dbReference>
<feature type="region of interest" description="Disordered" evidence="4">
    <location>
        <begin position="16"/>
        <end position="56"/>
    </location>
</feature>
<feature type="compositionally biased region" description="Pro residues" evidence="4">
    <location>
        <begin position="958"/>
        <end position="967"/>
    </location>
</feature>
<feature type="region of interest" description="Disordered" evidence="4">
    <location>
        <begin position="1831"/>
        <end position="1850"/>
    </location>
</feature>
<feature type="region of interest" description="Disordered" evidence="4">
    <location>
        <begin position="946"/>
        <end position="981"/>
    </location>
</feature>
<evidence type="ECO:0000313" key="7">
    <source>
        <dbReference type="EMBL" id="KAK4088620.1"/>
    </source>
</evidence>
<feature type="domain" description="Core Histone H2A/H2B/H3" evidence="5">
    <location>
        <begin position="1855"/>
        <end position="1932"/>
    </location>
</feature>
<keyword evidence="3" id="KW-0007">Acetylation</keyword>
<gene>
    <name evidence="7" type="ORF">Purlil1_7171</name>
</gene>
<dbReference type="InterPro" id="IPR007125">
    <property type="entry name" value="H2A/H2B/H3"/>
</dbReference>
<accession>A0ABR0BXB6</accession>
<sequence length="1972" mass="211368">MARRADSRWPRRATLARTRRHAGGGAVDGVSPLANGDEKSWTAQGGVQRRVSGGSAEGGRFDALPIVRSTEGPVDDCLQPTATMRTSRCEVKSRGKALSGSGRGVAAARWRRSVVLGAAAANGDWTCGRETQARRDDLAWATGRCESLVVVEVVVVVNVKRSRGPEGAEDEEGRGRGGTRGREKGLRSWLRGEGEGERIVVVNKKKRQDGPLVARYSGGNSTIGWGGQRAGFSPSTAGAAVLVLVCGRFARTVRAARKPYVQGLWGHGYWGRSWAGRGGSFSWQQPAREVPHRGDFSHLTVNSVERGAWAVVAAKYIASQQLQARLLQPSRWVQVSPPSGGGVVAATTAATVGAAATVAATIPPNFGRLTLGGGGRGRAWFAAKARQANDGTSGWKVRRAVALQAHQAKSKPSAFSSWPAAVGPLLAAEALRHPPTSETQTLEAAIRRTGLAQCAWLLPRPDRQAQEASKQPSKLEHSSARPARPAASPGLANLLPLPQPSKASPIPRPRALIRSFICTDVREPPSATLSSPGGRAGQGQGPRVNQQAHDAAVPRTHTHTHTHARTTHALAARPETELRAPHPWRLDAQAVAAGSEQTHGNRGLVRIVRTQYGGPAAAWRALRGTEQESNGNKRKQACPGVSADHVPRSLRTISHLKRRLRLPRGQDSTGPSRAGRSVCRLEHGRASNAMLWRQRAAVAASVAVVGRVRVKRRRRGANDERRQRTVQFSGHVAARRAAASPYTALAGGLPALPCPPTASAHHLSAHADGAARCCTARTRTMQAGTQARHDDTTRVARSLSLCVTNRCNEPPASGPGAANRNPCSATASSPGQGGQRWPGTQRPGTVGGGPCLAAAACWTPFWGSSAAIISSSSPAAADRPSGPGNRHVAVPQARECAGAPHSVHTYEADAGIIVIECLRMHHARSDTIVGPHCAVPSCTISCRQSMKSTRRGATRPSLSPPPDPSSPDPLARRPRVACHQTRPSDASLLTWVKRVLVGSSFNPSSAGHGRDDFVGRDTAMGLLLTSYCATRTRTRLTTFNMQTDRSSLGLDTARTTGKVNILNGPGPGASTPELSEPDMRATQIRLDSIAAFAAVEYFVSSILLVSGRPPPATMAGPPPACTRLHAHYSCMLHVEMLCVRRLMPSEVLLEEVFTASSGHLSEAPPFVVPPSPRPLWARGRTGRADGRVPLGPPSVTVCHRFISEGAAAAACLPAVGNVPESPDRRRAVRASPQWTRVLDGTKEVNLRDVRDLASPSTAETLVMVDTGPILMSKKANEMTGTTISPVFVIFVLQCNAWRAEVALLIVVARMVMRMRLVGQLGWRLGEAKRPRPTRDRLEKDHRVERGSPRSTFAFITSGRDLVQPTNGALSCRTKYLLTTRTQPEEHCRIETGITTSSHTKSPHHPASTTSASQGRRATNTATPTKPSGCDFWHGAVELEALSPRLDSTLCLCSSVSPPGTQRWTNDICRPFADDARPGAPRSLGGEAAHRWARSCSRTCLEVATEAPQTARSSGRPASALARRAPVGPPSLARQLTTSATAWGWVLIHSWTGGGSLRQVPTATAPFLEWRGVARSAPRASLGAPPRPAAGRTGTEVLRSPRLPTSSALAQLLSAFHWPAKPPPLGRHQSAFLRPRARCCCTPLLPLHATRPPGELQHGKQQQHWIHPPQLNFCHTTSSPPPQSSTTVRTQPTFITIARIFELESTRRRLNPRFFDDASSDPKLLTLASKMPGGKGKSSGGKSSGGKTSVEGHKKQQSHSARAGLQPPRDAAPRDSDTFDASATLPRPPTRLPRHEHRESRQLASSTRLRRPATRPCERRSVLVACPDGGEAELDARKPRTPDSRLASSRPSFRAACRHADQLSPRQFPCGRVKRFLKQNTQNKMRVGAKAAVYVTAVLEYLTAEVLELAGNAAKDLKVKRITPRHLQLAIRGDEELDTLIRATIAFGGVLPHINRALLLKVEQKKKAKALEA</sequence>
<feature type="region of interest" description="Disordered" evidence="4">
    <location>
        <begin position="523"/>
        <end position="543"/>
    </location>
</feature>
<feature type="region of interest" description="Disordered" evidence="4">
    <location>
        <begin position="811"/>
        <end position="845"/>
    </location>
</feature>
<dbReference type="Pfam" id="PF00125">
    <property type="entry name" value="Histone"/>
    <property type="match status" value="1"/>
</dbReference>
<feature type="region of interest" description="Disordered" evidence="4">
    <location>
        <begin position="1393"/>
        <end position="1427"/>
    </location>
</feature>
<proteinExistence type="inferred from homology"/>
<organism evidence="7 8">
    <name type="scientific">Purpureocillium lilacinum</name>
    <name type="common">Paecilomyces lilacinus</name>
    <dbReference type="NCBI Taxonomy" id="33203"/>
    <lineage>
        <taxon>Eukaryota</taxon>
        <taxon>Fungi</taxon>
        <taxon>Dikarya</taxon>
        <taxon>Ascomycota</taxon>
        <taxon>Pezizomycotina</taxon>
        <taxon>Sordariomycetes</taxon>
        <taxon>Hypocreomycetidae</taxon>
        <taxon>Hypocreales</taxon>
        <taxon>Ophiocordycipitaceae</taxon>
        <taxon>Purpureocillium</taxon>
    </lineage>
</organism>
<evidence type="ECO:0000313" key="8">
    <source>
        <dbReference type="Proteomes" id="UP001287286"/>
    </source>
</evidence>
<dbReference type="InterPro" id="IPR032454">
    <property type="entry name" value="Histone_H2A_C"/>
</dbReference>
<protein>
    <recommendedName>
        <fullName evidence="9">Histone H2A</fullName>
    </recommendedName>
</protein>
<comment type="similarity">
    <text evidence="2">Belongs to the histone H2A family.</text>
</comment>
<feature type="compositionally biased region" description="Polar residues" evidence="4">
    <location>
        <begin position="821"/>
        <end position="830"/>
    </location>
</feature>
<feature type="region of interest" description="Disordered" evidence="4">
    <location>
        <begin position="1505"/>
        <end position="1529"/>
    </location>
</feature>
<feature type="domain" description="Histone H2A C-terminal" evidence="6">
    <location>
        <begin position="1934"/>
        <end position="1966"/>
    </location>
</feature>
<keyword evidence="8" id="KW-1185">Reference proteome</keyword>
<name>A0ABR0BXB6_PURLI</name>
<feature type="compositionally biased region" description="Gly residues" evidence="4">
    <location>
        <begin position="1732"/>
        <end position="1743"/>
    </location>
</feature>
<dbReference type="Proteomes" id="UP001287286">
    <property type="component" value="Unassembled WGS sequence"/>
</dbReference>
<dbReference type="PRINTS" id="PR00620">
    <property type="entry name" value="HISTONEH2A"/>
</dbReference>
<dbReference type="SUPFAM" id="SSF47113">
    <property type="entry name" value="Histone-fold"/>
    <property type="match status" value="1"/>
</dbReference>
<evidence type="ECO:0000256" key="1">
    <source>
        <dbReference type="ARBA" id="ARBA00004123"/>
    </source>
</evidence>
<feature type="compositionally biased region" description="Basic and acidic residues" evidence="4">
    <location>
        <begin position="1833"/>
        <end position="1842"/>
    </location>
</feature>
<evidence type="ECO:0000259" key="6">
    <source>
        <dbReference type="Pfam" id="PF16211"/>
    </source>
</evidence>
<feature type="region of interest" description="Disordered" evidence="4">
    <location>
        <begin position="462"/>
        <end position="507"/>
    </location>
</feature>
<dbReference type="PANTHER" id="PTHR23430">
    <property type="entry name" value="HISTONE H2A"/>
    <property type="match status" value="1"/>
</dbReference>
<dbReference type="Pfam" id="PF16211">
    <property type="entry name" value="Histone_H2A_C"/>
    <property type="match status" value="1"/>
</dbReference>
<evidence type="ECO:0000259" key="5">
    <source>
        <dbReference type="Pfam" id="PF00125"/>
    </source>
</evidence>
<dbReference type="EMBL" id="JAWRVI010000024">
    <property type="protein sequence ID" value="KAK4088620.1"/>
    <property type="molecule type" value="Genomic_DNA"/>
</dbReference>
<feature type="compositionally biased region" description="Low complexity" evidence="4">
    <location>
        <begin position="480"/>
        <end position="489"/>
    </location>
</feature>
<evidence type="ECO:0008006" key="9">
    <source>
        <dbReference type="Google" id="ProtNLM"/>
    </source>
</evidence>
<comment type="caution">
    <text evidence="7">The sequence shown here is derived from an EMBL/GenBank/DDBJ whole genome shotgun (WGS) entry which is preliminary data.</text>
</comment>
<evidence type="ECO:0000256" key="4">
    <source>
        <dbReference type="SAM" id="MobiDB-lite"/>
    </source>
</evidence>
<evidence type="ECO:0000256" key="3">
    <source>
        <dbReference type="ARBA" id="ARBA00022990"/>
    </source>
</evidence>
<feature type="compositionally biased region" description="Polar residues" evidence="4">
    <location>
        <begin position="1406"/>
        <end position="1425"/>
    </location>
</feature>
<dbReference type="SMART" id="SM00414">
    <property type="entry name" value="H2A"/>
    <property type="match status" value="1"/>
</dbReference>
<dbReference type="Gene3D" id="1.10.20.10">
    <property type="entry name" value="Histone, subunit A"/>
    <property type="match status" value="1"/>
</dbReference>
<feature type="region of interest" description="Disordered" evidence="4">
    <location>
        <begin position="163"/>
        <end position="186"/>
    </location>
</feature>
<feature type="region of interest" description="Disordered" evidence="4">
    <location>
        <begin position="1724"/>
        <end position="1815"/>
    </location>
</feature>
<reference evidence="7 8" key="1">
    <citation type="journal article" date="2024" name="Microbiol. Resour. Announc.">
        <title>Genome annotations for the ascomycete fungi Trichoderma harzianum, Trichoderma aggressivum, and Purpureocillium lilacinum.</title>
        <authorList>
            <person name="Beijen E.P.W."/>
            <person name="Ohm R.A."/>
        </authorList>
    </citation>
    <scope>NUCLEOTIDE SEQUENCE [LARGE SCALE GENOMIC DNA]</scope>
    <source>
        <strain evidence="7 8">CBS 150709</strain>
    </source>
</reference>
<dbReference type="CDD" id="cd00074">
    <property type="entry name" value="HFD_H2A"/>
    <property type="match status" value="1"/>
</dbReference>
<dbReference type="InterPro" id="IPR009072">
    <property type="entry name" value="Histone-fold"/>
</dbReference>
<evidence type="ECO:0000256" key="2">
    <source>
        <dbReference type="ARBA" id="ARBA00010691"/>
    </source>
</evidence>